<accession>F4WZ48</accession>
<reference evidence="2" key="1">
    <citation type="submission" date="2011-02" db="EMBL/GenBank/DDBJ databases">
        <title>The genome of the leaf-cutting ant Acromyrmex echinatior suggests key adaptations to social evolution and fungus farming.</title>
        <authorList>
            <person name="Nygaard S."/>
            <person name="Zhang G."/>
        </authorList>
    </citation>
    <scope>NUCLEOTIDE SEQUENCE</scope>
</reference>
<organism evidence="3">
    <name type="scientific">Acromyrmex echinatior</name>
    <name type="common">Panamanian leafcutter ant</name>
    <name type="synonym">Acromyrmex octospinosus echinatior</name>
    <dbReference type="NCBI Taxonomy" id="103372"/>
    <lineage>
        <taxon>Eukaryota</taxon>
        <taxon>Metazoa</taxon>
        <taxon>Ecdysozoa</taxon>
        <taxon>Arthropoda</taxon>
        <taxon>Hexapoda</taxon>
        <taxon>Insecta</taxon>
        <taxon>Pterygota</taxon>
        <taxon>Neoptera</taxon>
        <taxon>Endopterygota</taxon>
        <taxon>Hymenoptera</taxon>
        <taxon>Apocrita</taxon>
        <taxon>Aculeata</taxon>
        <taxon>Formicoidea</taxon>
        <taxon>Formicidae</taxon>
        <taxon>Myrmicinae</taxon>
        <taxon>Acromyrmex</taxon>
    </lineage>
</organism>
<gene>
    <name evidence="2" type="ORF">G5I_11262</name>
</gene>
<dbReference type="EMBL" id="GL888465">
    <property type="protein sequence ID" value="EGI60551.1"/>
    <property type="molecule type" value="Genomic_DNA"/>
</dbReference>
<feature type="region of interest" description="Disordered" evidence="1">
    <location>
        <begin position="83"/>
        <end position="103"/>
    </location>
</feature>
<name>F4WZ48_ACREC</name>
<keyword evidence="3" id="KW-1185">Reference proteome</keyword>
<feature type="compositionally biased region" description="Basic and acidic residues" evidence="1">
    <location>
        <begin position="88"/>
        <end position="103"/>
    </location>
</feature>
<feature type="compositionally biased region" description="Basic and acidic residues" evidence="1">
    <location>
        <begin position="400"/>
        <end position="410"/>
    </location>
</feature>
<dbReference type="Proteomes" id="UP000007755">
    <property type="component" value="Unassembled WGS sequence"/>
</dbReference>
<dbReference type="AlphaFoldDB" id="F4WZ48"/>
<feature type="region of interest" description="Disordered" evidence="1">
    <location>
        <begin position="1"/>
        <end position="26"/>
    </location>
</feature>
<sequence length="429" mass="48281">MRVTGISLDNRADNDTTNSKRNMRKRRLEPYAVMHDSLSSERIKGALNSVARIRWDDDYTDCAVDIAEENKFPITREVKGRKRRIGRKAREEERTERSLTHREDSAASLIGGPRCTVGASGTAFVWILGRLSCLIRYGLEIRPPRADSGKGPFVQSWWYKVSLMKLTGKQLRNQNTADISRKTESVRSARIEGRSEEVVASSATSEPLSEVHSRSISLYPSRDFTGLCIILRAGTSRHRVKSGRAIISPLTAFEVYILSRHLQASRERRGQKRIRQKREGSACWIAEPRGVGARIKGAVRLEGAPNYDVTDRTRRDQVSRIQNGLLITESSSHPSDRHGGRHLLQPISASLYTLSLKGVYRNVTGNTKPNLSRKCSSRVIRFIAGIIKIPCVTSILEKHASGEEKEKSEQRMFGWEGGKINGERSHQIH</sequence>
<evidence type="ECO:0000313" key="2">
    <source>
        <dbReference type="EMBL" id="EGI60551.1"/>
    </source>
</evidence>
<dbReference type="InParanoid" id="F4WZ48"/>
<evidence type="ECO:0000256" key="1">
    <source>
        <dbReference type="SAM" id="MobiDB-lite"/>
    </source>
</evidence>
<feature type="region of interest" description="Disordered" evidence="1">
    <location>
        <begin position="400"/>
        <end position="429"/>
    </location>
</feature>
<proteinExistence type="predicted"/>
<evidence type="ECO:0000313" key="3">
    <source>
        <dbReference type="Proteomes" id="UP000007755"/>
    </source>
</evidence>
<protein>
    <submittedName>
        <fullName evidence="2">Uncharacterized protein</fullName>
    </submittedName>
</protein>